<reference evidence="2" key="2">
    <citation type="submission" date="2023-01" db="EMBL/GenBank/DDBJ databases">
        <authorList>
            <person name="Sun Q."/>
            <person name="Evtushenko L."/>
        </authorList>
    </citation>
    <scope>NUCLEOTIDE SEQUENCE</scope>
    <source>
        <strain evidence="2">VKM B-2222</strain>
    </source>
</reference>
<feature type="transmembrane region" description="Helical" evidence="1">
    <location>
        <begin position="102"/>
        <end position="120"/>
    </location>
</feature>
<keyword evidence="1" id="KW-0472">Membrane</keyword>
<evidence type="ECO:0000256" key="1">
    <source>
        <dbReference type="SAM" id="Phobius"/>
    </source>
</evidence>
<feature type="transmembrane region" description="Helical" evidence="1">
    <location>
        <begin position="61"/>
        <end position="82"/>
    </location>
</feature>
<sequence length="121" mass="12382">MGEVWLIVAGVVVLTGIIGALRVAARTGGKLAIDFALLLGSALLCYMIGASKTGGHLPGLAGMLMSLLMLIAAGGLLLGAGVRWLFDGIARSAPKRPPVGSWDIWLLLVLSTLAVGFSIAE</sequence>
<protein>
    <submittedName>
        <fullName evidence="2">Uncharacterized protein</fullName>
    </submittedName>
</protein>
<keyword evidence="1" id="KW-1133">Transmembrane helix</keyword>
<dbReference type="EMBL" id="BSFH01000023">
    <property type="protein sequence ID" value="GLK63822.1"/>
    <property type="molecule type" value="Genomic_DNA"/>
</dbReference>
<reference evidence="2" key="1">
    <citation type="journal article" date="2014" name="Int. J. Syst. Evol. Microbiol.">
        <title>Complete genome sequence of Corynebacterium casei LMG S-19264T (=DSM 44701T), isolated from a smear-ripened cheese.</title>
        <authorList>
            <consortium name="US DOE Joint Genome Institute (JGI-PGF)"/>
            <person name="Walter F."/>
            <person name="Albersmeier A."/>
            <person name="Kalinowski J."/>
            <person name="Ruckert C."/>
        </authorList>
    </citation>
    <scope>NUCLEOTIDE SEQUENCE</scope>
    <source>
        <strain evidence="2">VKM B-2222</strain>
    </source>
</reference>
<keyword evidence="1" id="KW-0812">Transmembrane</keyword>
<organism evidence="2 3">
    <name type="scientific">Paracoccus kondratievae</name>
    <dbReference type="NCBI Taxonomy" id="135740"/>
    <lineage>
        <taxon>Bacteria</taxon>
        <taxon>Pseudomonadati</taxon>
        <taxon>Pseudomonadota</taxon>
        <taxon>Alphaproteobacteria</taxon>
        <taxon>Rhodobacterales</taxon>
        <taxon>Paracoccaceae</taxon>
        <taxon>Paracoccus</taxon>
    </lineage>
</organism>
<gene>
    <name evidence="2" type="ORF">GCM10017635_12930</name>
</gene>
<name>A0AAD3NXP9_9RHOB</name>
<feature type="transmembrane region" description="Helical" evidence="1">
    <location>
        <begin position="31"/>
        <end position="49"/>
    </location>
</feature>
<dbReference type="AlphaFoldDB" id="A0AAD3NXP9"/>
<keyword evidence="3" id="KW-1185">Reference proteome</keyword>
<accession>A0AAD3NXP9</accession>
<comment type="caution">
    <text evidence="2">The sequence shown here is derived from an EMBL/GenBank/DDBJ whole genome shotgun (WGS) entry which is preliminary data.</text>
</comment>
<evidence type="ECO:0000313" key="2">
    <source>
        <dbReference type="EMBL" id="GLK63822.1"/>
    </source>
</evidence>
<dbReference type="Proteomes" id="UP001143349">
    <property type="component" value="Unassembled WGS sequence"/>
</dbReference>
<evidence type="ECO:0000313" key="3">
    <source>
        <dbReference type="Proteomes" id="UP001143349"/>
    </source>
</evidence>
<feature type="transmembrane region" description="Helical" evidence="1">
    <location>
        <begin position="6"/>
        <end position="24"/>
    </location>
</feature>
<proteinExistence type="predicted"/>